<organism evidence="2 3">
    <name type="scientific">Nocardia yunnanensis</name>
    <dbReference type="NCBI Taxonomy" id="2382165"/>
    <lineage>
        <taxon>Bacteria</taxon>
        <taxon>Bacillati</taxon>
        <taxon>Actinomycetota</taxon>
        <taxon>Actinomycetes</taxon>
        <taxon>Mycobacteriales</taxon>
        <taxon>Nocardiaceae</taxon>
        <taxon>Nocardia</taxon>
    </lineage>
</organism>
<keyword evidence="1" id="KW-0472">Membrane</keyword>
<dbReference type="RefSeq" id="WP_120743081.1">
    <property type="nucleotide sequence ID" value="NZ_CP032568.1"/>
</dbReference>
<dbReference type="KEGG" id="nyu:D7D52_34145"/>
<evidence type="ECO:0000313" key="2">
    <source>
        <dbReference type="EMBL" id="AYF78029.1"/>
    </source>
</evidence>
<gene>
    <name evidence="2" type="ORF">D7D52_34145</name>
</gene>
<reference evidence="2 3" key="1">
    <citation type="submission" date="2018-09" db="EMBL/GenBank/DDBJ databases">
        <title>Nocardia yunnanensis sp. nov., an actinomycete isolated from a soil sample.</title>
        <authorList>
            <person name="Zhang J."/>
        </authorList>
    </citation>
    <scope>NUCLEOTIDE SEQUENCE [LARGE SCALE GENOMIC DNA]</scope>
    <source>
        <strain evidence="2 3">CFHS0054</strain>
    </source>
</reference>
<accession>A0A386ZMV4</accession>
<name>A0A386ZMV4_9NOCA</name>
<dbReference type="EMBL" id="CP032568">
    <property type="protein sequence ID" value="AYF78029.1"/>
    <property type="molecule type" value="Genomic_DNA"/>
</dbReference>
<keyword evidence="3" id="KW-1185">Reference proteome</keyword>
<feature type="transmembrane region" description="Helical" evidence="1">
    <location>
        <begin position="6"/>
        <end position="28"/>
    </location>
</feature>
<sequence length="175" mass="19163">MNHFLDIAGAVLGVIGLFAVAVVAKVGLSMVSKEIEGRIDGLAVLLLKLARLRLPAHVRDAIYDLEWMPELQYIIQREQARPITRLWDGLRYSGSLCLKAGSIARAAAPSASLIGRLKIAFRALLSVSGGRRYREIVNDDGLHATEVRIVDPAKINVADLIDAVNKVIDEDKRKS</sequence>
<keyword evidence="1" id="KW-0812">Transmembrane</keyword>
<evidence type="ECO:0000313" key="3">
    <source>
        <dbReference type="Proteomes" id="UP000267164"/>
    </source>
</evidence>
<keyword evidence="1" id="KW-1133">Transmembrane helix</keyword>
<dbReference type="AlphaFoldDB" id="A0A386ZMV4"/>
<evidence type="ECO:0000256" key="1">
    <source>
        <dbReference type="SAM" id="Phobius"/>
    </source>
</evidence>
<protein>
    <submittedName>
        <fullName evidence="2">Uncharacterized protein</fullName>
    </submittedName>
</protein>
<proteinExistence type="predicted"/>
<dbReference type="Proteomes" id="UP000267164">
    <property type="component" value="Chromosome"/>
</dbReference>